<evidence type="ECO:0000313" key="5">
    <source>
        <dbReference type="RefSeq" id="XP_035675192.1"/>
    </source>
</evidence>
<gene>
    <name evidence="5" type="primary">LOC118414951</name>
</gene>
<dbReference type="SMART" id="SM00442">
    <property type="entry name" value="FGF"/>
    <property type="match status" value="1"/>
</dbReference>
<feature type="compositionally biased region" description="Basic residues" evidence="3">
    <location>
        <begin position="172"/>
        <end position="184"/>
    </location>
</feature>
<name>A0A9J7L3F3_BRAFL</name>
<dbReference type="PRINTS" id="PR00262">
    <property type="entry name" value="IL1HBGF"/>
</dbReference>
<dbReference type="CDD" id="cd00058">
    <property type="entry name" value="beta-trefoil_FGF"/>
    <property type="match status" value="1"/>
</dbReference>
<dbReference type="RefSeq" id="XP_035675192.1">
    <property type="nucleotide sequence ID" value="XM_035819299.1"/>
</dbReference>
<feature type="chain" id="PRO_5039963241" description="Fibroblast growth factor" evidence="2">
    <location>
        <begin position="21"/>
        <end position="234"/>
    </location>
</feature>
<evidence type="ECO:0000256" key="2">
    <source>
        <dbReference type="RuleBase" id="RU049442"/>
    </source>
</evidence>
<dbReference type="InterPro" id="IPR002209">
    <property type="entry name" value="Fibroblast_GF_fam"/>
</dbReference>
<accession>A0A9J7L3F3</accession>
<evidence type="ECO:0000256" key="1">
    <source>
        <dbReference type="ARBA" id="ARBA00007936"/>
    </source>
</evidence>
<protein>
    <recommendedName>
        <fullName evidence="2">Fibroblast growth factor</fullName>
        <shortName evidence="2">FGF</shortName>
    </recommendedName>
</protein>
<reference evidence="4" key="1">
    <citation type="journal article" date="2020" name="Nat. Ecol. Evol.">
        <title>Deeply conserved synteny resolves early events in vertebrate evolution.</title>
        <authorList>
            <person name="Simakov O."/>
            <person name="Marletaz F."/>
            <person name="Yue J.X."/>
            <person name="O'Connell B."/>
            <person name="Jenkins J."/>
            <person name="Brandt A."/>
            <person name="Calef R."/>
            <person name="Tung C.H."/>
            <person name="Huang T.K."/>
            <person name="Schmutz J."/>
            <person name="Satoh N."/>
            <person name="Yu J.K."/>
            <person name="Putnam N.H."/>
            <person name="Green R.E."/>
            <person name="Rokhsar D.S."/>
        </authorList>
    </citation>
    <scope>NUCLEOTIDE SEQUENCE [LARGE SCALE GENOMIC DNA]</scope>
    <source>
        <strain evidence="4">S238N-H82</strain>
    </source>
</reference>
<dbReference type="GO" id="GO:0005615">
    <property type="term" value="C:extracellular space"/>
    <property type="evidence" value="ECO:0000318"/>
    <property type="project" value="GO_Central"/>
</dbReference>
<dbReference type="GO" id="GO:0005737">
    <property type="term" value="C:cytoplasm"/>
    <property type="evidence" value="ECO:0000318"/>
    <property type="project" value="GO_Central"/>
</dbReference>
<dbReference type="InterPro" id="IPR008996">
    <property type="entry name" value="IL1/FGF"/>
</dbReference>
<dbReference type="PANTHER" id="PTHR11486">
    <property type="entry name" value="FIBROBLAST GROWTH FACTOR"/>
    <property type="match status" value="1"/>
</dbReference>
<evidence type="ECO:0000313" key="4">
    <source>
        <dbReference type="Proteomes" id="UP000001554"/>
    </source>
</evidence>
<feature type="signal peptide" evidence="2">
    <location>
        <begin position="1"/>
        <end position="20"/>
    </location>
</feature>
<evidence type="ECO:0000256" key="3">
    <source>
        <dbReference type="SAM" id="MobiDB-lite"/>
    </source>
</evidence>
<keyword evidence="2" id="KW-0732">Signal</keyword>
<dbReference type="GO" id="GO:0008083">
    <property type="term" value="F:growth factor activity"/>
    <property type="evidence" value="ECO:0000318"/>
    <property type="project" value="GO_Central"/>
</dbReference>
<dbReference type="Gene3D" id="2.80.10.50">
    <property type="match status" value="1"/>
</dbReference>
<dbReference type="GO" id="GO:0030334">
    <property type="term" value="P:regulation of cell migration"/>
    <property type="evidence" value="ECO:0000318"/>
    <property type="project" value="GO_Central"/>
</dbReference>
<dbReference type="GO" id="GO:0008543">
    <property type="term" value="P:fibroblast growth factor receptor signaling pathway"/>
    <property type="evidence" value="ECO:0000318"/>
    <property type="project" value="GO_Central"/>
</dbReference>
<reference evidence="5" key="2">
    <citation type="submission" date="2025-08" db="UniProtKB">
        <authorList>
            <consortium name="RefSeq"/>
        </authorList>
    </citation>
    <scope>IDENTIFICATION</scope>
    <source>
        <strain evidence="5">S238N-H82</strain>
        <tissue evidence="5">Testes</tissue>
    </source>
</reference>
<feature type="compositionally biased region" description="Basic residues" evidence="3">
    <location>
        <begin position="209"/>
        <end position="234"/>
    </location>
</feature>
<proteinExistence type="inferred from homology"/>
<dbReference type="GO" id="GO:0022008">
    <property type="term" value="P:neurogenesis"/>
    <property type="evidence" value="ECO:0000318"/>
    <property type="project" value="GO_Central"/>
</dbReference>
<dbReference type="PRINTS" id="PR00263">
    <property type="entry name" value="HBGFFGF"/>
</dbReference>
<dbReference type="OMA" id="PRDSENN"/>
<dbReference type="Pfam" id="PF00167">
    <property type="entry name" value="FGF"/>
    <property type="match status" value="1"/>
</dbReference>
<dbReference type="AlphaFoldDB" id="A0A9J7L3F3"/>
<keyword evidence="4" id="KW-1185">Reference proteome</keyword>
<dbReference type="GeneID" id="118414951"/>
<organism evidence="4 5">
    <name type="scientific">Branchiostoma floridae</name>
    <name type="common">Florida lancelet</name>
    <name type="synonym">Amphioxus</name>
    <dbReference type="NCBI Taxonomy" id="7739"/>
    <lineage>
        <taxon>Eukaryota</taxon>
        <taxon>Metazoa</taxon>
        <taxon>Chordata</taxon>
        <taxon>Cephalochordata</taxon>
        <taxon>Leptocardii</taxon>
        <taxon>Amphioxiformes</taxon>
        <taxon>Branchiostomatidae</taxon>
        <taxon>Branchiostoma</taxon>
    </lineage>
</organism>
<dbReference type="KEGG" id="bfo:118414951"/>
<dbReference type="InterPro" id="IPR056378">
    <property type="entry name" value="Let-756-like_FGF"/>
</dbReference>
<comment type="similarity">
    <text evidence="1 2">Belongs to the heparin-binding growth factors family.</text>
</comment>
<dbReference type="GO" id="GO:0043410">
    <property type="term" value="P:positive regulation of MAPK cascade"/>
    <property type="evidence" value="ECO:0000318"/>
    <property type="project" value="GO_Central"/>
</dbReference>
<dbReference type="SUPFAM" id="SSF50353">
    <property type="entry name" value="Cytokine"/>
    <property type="match status" value="1"/>
</dbReference>
<dbReference type="GO" id="GO:0005104">
    <property type="term" value="F:fibroblast growth factor receptor binding"/>
    <property type="evidence" value="ECO:0000318"/>
    <property type="project" value="GO_Central"/>
</dbReference>
<dbReference type="Proteomes" id="UP000001554">
    <property type="component" value="Chromosome 1"/>
</dbReference>
<feature type="region of interest" description="Disordered" evidence="3">
    <location>
        <begin position="171"/>
        <end position="234"/>
    </location>
</feature>
<sequence>MDFRLVLLVAAAACLPSAWSGRRQDEAGNNLWTEADLERWPRDSENNFAFWENLSRRWQMVRVVQLYCRTGYHLQVFPDGAINGTRQDASPWGIMEIRPAGLGSVVSIKAVFSGRYLGMNSKGDLYAADKIGEETAFTEWTDKAGYKVYESILYGHSGPEARKFCVALNKNGKPRNGRRTKRSRASAQFVPRNMGEGEQPRLPANRAMRLVRLRKKQRKNRRRNRRKQKRPSKQ</sequence>
<dbReference type="GO" id="GO:0008284">
    <property type="term" value="P:positive regulation of cell population proliferation"/>
    <property type="evidence" value="ECO:0000318"/>
    <property type="project" value="GO_Central"/>
</dbReference>
<dbReference type="OrthoDB" id="5987799at2759"/>